<evidence type="ECO:0000313" key="2">
    <source>
        <dbReference type="EMBL" id="MBH9582102.1"/>
    </source>
</evidence>
<keyword evidence="7" id="KW-1185">Reference proteome</keyword>
<proteinExistence type="predicted"/>
<feature type="transmembrane region" description="Helical" evidence="1">
    <location>
        <begin position="56"/>
        <end position="76"/>
    </location>
</feature>
<dbReference type="Proteomes" id="UP000597038">
    <property type="component" value="Unassembled WGS sequence"/>
</dbReference>
<organism evidence="3 6">
    <name type="scientific">Staphylococcus felis</name>
    <dbReference type="NCBI Taxonomy" id="46127"/>
    <lineage>
        <taxon>Bacteria</taxon>
        <taxon>Bacillati</taxon>
        <taxon>Bacillota</taxon>
        <taxon>Bacilli</taxon>
        <taxon>Bacillales</taxon>
        <taxon>Staphylococcaceae</taxon>
        <taxon>Staphylococcus</taxon>
    </lineage>
</organism>
<evidence type="ECO:0000313" key="4">
    <source>
        <dbReference type="EMBL" id="REI23330.1"/>
    </source>
</evidence>
<dbReference type="Proteomes" id="UP000256562">
    <property type="component" value="Unassembled WGS sequence"/>
</dbReference>
<reference evidence="5 6" key="1">
    <citation type="journal article" date="2018" name="Vet. Microbiol.">
        <title>Characterisation of Staphylococcus felis isolated from cats using whole genome sequencing.</title>
        <authorList>
            <person name="Worthing K."/>
            <person name="Pang S."/>
            <person name="Trott D.J."/>
            <person name="Abraham S."/>
            <person name="Coombs G.W."/>
            <person name="Jordan D."/>
            <person name="McIntyre L."/>
            <person name="Davies M.R."/>
            <person name="Norris J."/>
        </authorList>
    </citation>
    <scope>NUCLEOTIDE SEQUENCE [LARGE SCALE GENOMIC DNA]</scope>
    <source>
        <strain evidence="4 5">F25</strain>
        <strain evidence="3 6">F9</strain>
    </source>
</reference>
<dbReference type="EMBL" id="QKYD01000071">
    <property type="protein sequence ID" value="REI23330.1"/>
    <property type="molecule type" value="Genomic_DNA"/>
</dbReference>
<keyword evidence="1" id="KW-0812">Transmembrane</keyword>
<dbReference type="Proteomes" id="UP000256337">
    <property type="component" value="Unassembled WGS sequence"/>
</dbReference>
<comment type="caution">
    <text evidence="3">The sequence shown here is derived from an EMBL/GenBank/DDBJ whole genome shotgun (WGS) entry which is preliminary data.</text>
</comment>
<reference evidence="2 7" key="2">
    <citation type="submission" date="2020-12" db="EMBL/GenBank/DDBJ databases">
        <title>Genomic analysis of Staphylococcus felis from a cat with skin infection.</title>
        <authorList>
            <person name="Aslantas O."/>
            <person name="Keskin O."/>
            <person name="Buyukaltay K."/>
            <person name="Gullu Yucetepe A."/>
        </authorList>
    </citation>
    <scope>NUCLEOTIDE SEQUENCE [LARGE SCALE GENOMIC DNA]</scope>
    <source>
        <strain evidence="2 7">HARRANVET</strain>
    </source>
</reference>
<feature type="transmembrane region" description="Helical" evidence="1">
    <location>
        <begin position="12"/>
        <end position="44"/>
    </location>
</feature>
<evidence type="ECO:0000313" key="3">
    <source>
        <dbReference type="EMBL" id="REH96233.1"/>
    </source>
</evidence>
<evidence type="ECO:0000313" key="7">
    <source>
        <dbReference type="Proteomes" id="UP000597038"/>
    </source>
</evidence>
<dbReference type="AlphaFoldDB" id="A0A2K3ZBR8"/>
<keyword evidence="1" id="KW-0472">Membrane</keyword>
<accession>A0A2K3ZBR8</accession>
<evidence type="ECO:0000313" key="6">
    <source>
        <dbReference type="Proteomes" id="UP000256562"/>
    </source>
</evidence>
<gene>
    <name evidence="4" type="ORF">DOS76_04140</name>
    <name evidence="3" type="ORF">DOS83_05690</name>
    <name evidence="2" type="ORF">I9026_12045</name>
</gene>
<protein>
    <submittedName>
        <fullName evidence="3">Uncharacterized protein</fullName>
    </submittedName>
</protein>
<evidence type="ECO:0000313" key="5">
    <source>
        <dbReference type="Proteomes" id="UP000256337"/>
    </source>
</evidence>
<dbReference type="EMBL" id="JAEDAQ010000031">
    <property type="protein sequence ID" value="MBH9582102.1"/>
    <property type="molecule type" value="Genomic_DNA"/>
</dbReference>
<sequence length="77" mass="8719">MKKVKTLGIISNILLVLGLIFLFIIPIVALLCFIVTLSLSLVLFNMIFKGKRFIRIIVNISYVIVLILIITVIYGLR</sequence>
<dbReference type="EMBL" id="QKXQ01000267">
    <property type="protein sequence ID" value="REH96233.1"/>
    <property type="molecule type" value="Genomic_DNA"/>
</dbReference>
<keyword evidence="1" id="KW-1133">Transmembrane helix</keyword>
<name>A0A2K3ZBR8_9STAP</name>
<dbReference type="KEGG" id="sfq:C7J90_05590"/>
<evidence type="ECO:0000256" key="1">
    <source>
        <dbReference type="SAM" id="Phobius"/>
    </source>
</evidence>